<dbReference type="InterPro" id="IPR019292">
    <property type="entry name" value="McrC"/>
</dbReference>
<sequence>MIDIELQEHGAAVTRPLPAAAARALAGSGVIDTAPDPHRPDHWRLRAGGKAGAVSLRAADGERLTLRIAPKVPIARLFFLLGYAVNPQVHREGFVGLAEQPDVLPAMAQVYERALAGALRQGVLQGYRYTEEASPVLRGRLREADQIRRHHGRTFPVEVAYDAYTTDIPENRLLRAATERLLRLPRVPGGVRRRLGHHRVLLGDAGPLSPGPGAGPGWRPSRLNLRYQPALRLAEAVLRGSSVDHLPGGVAVDGFLLDTHKIFEDFVCVALREALLPHGGRSVLQAGGVHLDEDATIRMRPDLVWYEDGGRPRAVVDAKYKAEKPEGFPDADLYQMLAYCTALGLGEGHLVYAKGSGPPVSHRVRRAGIVLHQHALDLDGSPGELLASIRVLAERLAGPPR</sequence>
<reference evidence="2" key="1">
    <citation type="submission" date="2023-07" db="EMBL/GenBank/DDBJ databases">
        <title>30 novel species of actinomycetes from the DSMZ collection.</title>
        <authorList>
            <person name="Nouioui I."/>
        </authorList>
    </citation>
    <scope>NUCLEOTIDE SEQUENCE [LARGE SCALE GENOMIC DNA]</scope>
    <source>
        <strain evidence="2">DSM 44938</strain>
    </source>
</reference>
<accession>A0ABU2MQZ5</accession>
<keyword evidence="2" id="KW-1185">Reference proteome</keyword>
<comment type="caution">
    <text evidence="1">The sequence shown here is derived from an EMBL/GenBank/DDBJ whole genome shotgun (WGS) entry which is preliminary data.</text>
</comment>
<dbReference type="RefSeq" id="WP_311704652.1">
    <property type="nucleotide sequence ID" value="NZ_JAVREL010000006.1"/>
</dbReference>
<proteinExistence type="predicted"/>
<dbReference type="GO" id="GO:0004519">
    <property type="term" value="F:endonuclease activity"/>
    <property type="evidence" value="ECO:0007669"/>
    <property type="project" value="UniProtKB-KW"/>
</dbReference>
<name>A0ABU2MQZ5_9ACTN</name>
<keyword evidence="1" id="KW-0255">Endonuclease</keyword>
<protein>
    <submittedName>
        <fullName evidence="1">Restriction endonuclease</fullName>
    </submittedName>
</protein>
<dbReference type="PANTHER" id="PTHR38733:SF1">
    <property type="entry name" value="TYPE IV METHYL-DIRECTED RESTRICTION ENZYME ECOKMCRBC"/>
    <property type="match status" value="1"/>
</dbReference>
<gene>
    <name evidence="1" type="ORF">RM590_12950</name>
</gene>
<evidence type="ECO:0000313" key="1">
    <source>
        <dbReference type="EMBL" id="MDT0343514.1"/>
    </source>
</evidence>
<dbReference type="PANTHER" id="PTHR38733">
    <property type="entry name" value="PROTEIN MCRC"/>
    <property type="match status" value="1"/>
</dbReference>
<dbReference type="Proteomes" id="UP001183246">
    <property type="component" value="Unassembled WGS sequence"/>
</dbReference>
<organism evidence="1 2">
    <name type="scientific">Streptomyces litchfieldiae</name>
    <dbReference type="NCBI Taxonomy" id="3075543"/>
    <lineage>
        <taxon>Bacteria</taxon>
        <taxon>Bacillati</taxon>
        <taxon>Actinomycetota</taxon>
        <taxon>Actinomycetes</taxon>
        <taxon>Kitasatosporales</taxon>
        <taxon>Streptomycetaceae</taxon>
        <taxon>Streptomyces</taxon>
    </lineage>
</organism>
<dbReference type="EMBL" id="JAVREL010000006">
    <property type="protein sequence ID" value="MDT0343514.1"/>
    <property type="molecule type" value="Genomic_DNA"/>
</dbReference>
<evidence type="ECO:0000313" key="2">
    <source>
        <dbReference type="Proteomes" id="UP001183246"/>
    </source>
</evidence>
<keyword evidence="1" id="KW-0378">Hydrolase</keyword>
<dbReference type="Pfam" id="PF10117">
    <property type="entry name" value="McrBC"/>
    <property type="match status" value="1"/>
</dbReference>
<keyword evidence="1" id="KW-0540">Nuclease</keyword>